<organism evidence="2 3">
    <name type="scientific">Propylenella binzhouense</name>
    <dbReference type="NCBI Taxonomy" id="2555902"/>
    <lineage>
        <taxon>Bacteria</taxon>
        <taxon>Pseudomonadati</taxon>
        <taxon>Pseudomonadota</taxon>
        <taxon>Alphaproteobacteria</taxon>
        <taxon>Hyphomicrobiales</taxon>
        <taxon>Propylenellaceae</taxon>
        <taxon>Propylenella</taxon>
    </lineage>
</organism>
<evidence type="ECO:0000259" key="1">
    <source>
        <dbReference type="Pfam" id="PF13883"/>
    </source>
</evidence>
<dbReference type="Proteomes" id="UP000773614">
    <property type="component" value="Unassembled WGS sequence"/>
</dbReference>
<dbReference type="Gene3D" id="2.30.110.10">
    <property type="entry name" value="Electron Transport, Fmn-binding Protein, Chain A"/>
    <property type="match status" value="1"/>
</dbReference>
<gene>
    <name evidence="2" type="ORF">E4O86_09575</name>
</gene>
<dbReference type="InterPro" id="IPR055343">
    <property type="entry name" value="CREG_beta-barrel"/>
</dbReference>
<evidence type="ECO:0000313" key="3">
    <source>
        <dbReference type="Proteomes" id="UP000773614"/>
    </source>
</evidence>
<dbReference type="GO" id="GO:0005737">
    <property type="term" value="C:cytoplasm"/>
    <property type="evidence" value="ECO:0007669"/>
    <property type="project" value="UniProtKB-ARBA"/>
</dbReference>
<dbReference type="OrthoDB" id="9814594at2"/>
<dbReference type="Pfam" id="PF13883">
    <property type="entry name" value="CREG_beta-barrel"/>
    <property type="match status" value="1"/>
</dbReference>
<sequence>MGEENASDKAGGPDHAQLARAVLAGARAGTLATLLPDGAPFASLVTVGFDEEGAPLLLLSKLAVHTQNVERDSRASLLLVEPSAQPDRLAESRLSLVGRLVPAAHQEPARERFLASHPEAAGYARFGDFRIFRFQTAHGHLVAGFGRIATIPAERLHLPLPA</sequence>
<keyword evidence="3" id="KW-1185">Reference proteome</keyword>
<dbReference type="RefSeq" id="WP_161140309.1">
    <property type="nucleotide sequence ID" value="NZ_SPKJ01000025.1"/>
</dbReference>
<protein>
    <recommendedName>
        <fullName evidence="1">CREG-like beta-barrel domain-containing protein</fullName>
    </recommendedName>
</protein>
<dbReference type="SUPFAM" id="SSF50475">
    <property type="entry name" value="FMN-binding split barrel"/>
    <property type="match status" value="1"/>
</dbReference>
<dbReference type="AlphaFoldDB" id="A0A964WTK8"/>
<dbReference type="PANTHER" id="PTHR13343:SF17">
    <property type="entry name" value="CELLULAR REPRESSOR OF E1A-STIMULATED GENES, ISOFORM A"/>
    <property type="match status" value="1"/>
</dbReference>
<reference evidence="2" key="1">
    <citation type="submission" date="2019-03" db="EMBL/GenBank/DDBJ databases">
        <title>Afifella sp. nov., isolated from activated sludge.</title>
        <authorList>
            <person name="Li Q."/>
            <person name="Liu Y."/>
        </authorList>
    </citation>
    <scope>NUCLEOTIDE SEQUENCE</scope>
    <source>
        <strain evidence="2">L72</strain>
    </source>
</reference>
<feature type="domain" description="CREG-like beta-barrel" evidence="1">
    <location>
        <begin position="14"/>
        <end position="155"/>
    </location>
</feature>
<dbReference type="EMBL" id="SPKJ01000025">
    <property type="protein sequence ID" value="MYZ47960.1"/>
    <property type="molecule type" value="Genomic_DNA"/>
</dbReference>
<name>A0A964WTK8_9HYPH</name>
<accession>A0A964WTK8</accession>
<dbReference type="InterPro" id="IPR012349">
    <property type="entry name" value="Split_barrel_FMN-bd"/>
</dbReference>
<evidence type="ECO:0000313" key="2">
    <source>
        <dbReference type="EMBL" id="MYZ47960.1"/>
    </source>
</evidence>
<comment type="caution">
    <text evidence="2">The sequence shown here is derived from an EMBL/GenBank/DDBJ whole genome shotgun (WGS) entry which is preliminary data.</text>
</comment>
<dbReference type="PANTHER" id="PTHR13343">
    <property type="entry name" value="CREG1 PROTEIN"/>
    <property type="match status" value="1"/>
</dbReference>
<proteinExistence type="predicted"/>